<dbReference type="FunCoup" id="A0A0H2R4Q1">
    <property type="interactions" value="27"/>
</dbReference>
<keyword evidence="9 10" id="KW-0472">Membrane</keyword>
<comment type="similarity">
    <text evidence="3">Belongs to the TVP38/TMEM64 family.</text>
</comment>
<feature type="transmembrane region" description="Helical" evidence="10">
    <location>
        <begin position="217"/>
        <end position="238"/>
    </location>
</feature>
<evidence type="ECO:0000256" key="1">
    <source>
        <dbReference type="ARBA" id="ARBA00002978"/>
    </source>
</evidence>
<evidence type="ECO:0000256" key="7">
    <source>
        <dbReference type="ARBA" id="ARBA00022989"/>
    </source>
</evidence>
<evidence type="ECO:0000259" key="11">
    <source>
        <dbReference type="Pfam" id="PF09335"/>
    </source>
</evidence>
<evidence type="ECO:0000256" key="3">
    <source>
        <dbReference type="ARBA" id="ARBA00008640"/>
    </source>
</evidence>
<proteinExistence type="inferred from homology"/>
<keyword evidence="13" id="KW-1185">Reference proteome</keyword>
<reference evidence="12 13" key="1">
    <citation type="submission" date="2015-04" db="EMBL/GenBank/DDBJ databases">
        <title>Complete genome sequence of Schizopora paradoxa KUC8140, a cosmopolitan wood degrader in East Asia.</title>
        <authorList>
            <consortium name="DOE Joint Genome Institute"/>
            <person name="Min B."/>
            <person name="Park H."/>
            <person name="Jang Y."/>
            <person name="Kim J.-J."/>
            <person name="Kim K.H."/>
            <person name="Pangilinan J."/>
            <person name="Lipzen A."/>
            <person name="Riley R."/>
            <person name="Grigoriev I.V."/>
            <person name="Spatafora J.W."/>
            <person name="Choi I.-G."/>
        </authorList>
    </citation>
    <scope>NUCLEOTIDE SEQUENCE [LARGE SCALE GENOMIC DNA]</scope>
    <source>
        <strain evidence="12 13">KUC8140</strain>
    </source>
</reference>
<feature type="transmembrane region" description="Helical" evidence="10">
    <location>
        <begin position="36"/>
        <end position="54"/>
    </location>
</feature>
<comment type="subcellular location">
    <subcellularLocation>
        <location evidence="2">Golgi apparatus membrane</location>
        <topology evidence="2">Multi-pass membrane protein</topology>
    </subcellularLocation>
</comment>
<dbReference type="Proteomes" id="UP000053477">
    <property type="component" value="Unassembled WGS sequence"/>
</dbReference>
<organism evidence="12 13">
    <name type="scientific">Schizopora paradoxa</name>
    <dbReference type="NCBI Taxonomy" id="27342"/>
    <lineage>
        <taxon>Eukaryota</taxon>
        <taxon>Fungi</taxon>
        <taxon>Dikarya</taxon>
        <taxon>Basidiomycota</taxon>
        <taxon>Agaricomycotina</taxon>
        <taxon>Agaricomycetes</taxon>
        <taxon>Hymenochaetales</taxon>
        <taxon>Schizoporaceae</taxon>
        <taxon>Schizopora</taxon>
    </lineage>
</organism>
<dbReference type="EMBL" id="KQ086216">
    <property type="protein sequence ID" value="KLO06327.1"/>
    <property type="molecule type" value="Genomic_DNA"/>
</dbReference>
<evidence type="ECO:0000256" key="8">
    <source>
        <dbReference type="ARBA" id="ARBA00023034"/>
    </source>
</evidence>
<feature type="non-terminal residue" evidence="12">
    <location>
        <position position="256"/>
    </location>
</feature>
<keyword evidence="8" id="KW-0333">Golgi apparatus</keyword>
<evidence type="ECO:0000256" key="9">
    <source>
        <dbReference type="ARBA" id="ARBA00023136"/>
    </source>
</evidence>
<evidence type="ECO:0000256" key="5">
    <source>
        <dbReference type="ARBA" id="ARBA00020673"/>
    </source>
</evidence>
<dbReference type="InterPro" id="IPR032816">
    <property type="entry name" value="VTT_dom"/>
</dbReference>
<feature type="non-terminal residue" evidence="12">
    <location>
        <position position="1"/>
    </location>
</feature>
<evidence type="ECO:0000256" key="6">
    <source>
        <dbReference type="ARBA" id="ARBA00022692"/>
    </source>
</evidence>
<feature type="transmembrane region" description="Helical" evidence="10">
    <location>
        <begin position="75"/>
        <end position="105"/>
    </location>
</feature>
<evidence type="ECO:0000256" key="10">
    <source>
        <dbReference type="SAM" id="Phobius"/>
    </source>
</evidence>
<accession>A0A0H2R4Q1</accession>
<dbReference type="AlphaFoldDB" id="A0A0H2R4Q1"/>
<gene>
    <name evidence="12" type="ORF">SCHPADRAFT_797769</name>
</gene>
<feature type="transmembrane region" description="Helical" evidence="10">
    <location>
        <begin position="184"/>
        <end position="205"/>
    </location>
</feature>
<dbReference type="Pfam" id="PF09335">
    <property type="entry name" value="VTT_dom"/>
    <property type="match status" value="1"/>
</dbReference>
<protein>
    <recommendedName>
        <fullName evidence="4">Golgi apparatus membrane protein TVP38</fullName>
    </recommendedName>
    <alternativeName>
        <fullName evidence="5">Golgi apparatus membrane protein tvp38</fullName>
    </alternativeName>
</protein>
<evidence type="ECO:0000313" key="12">
    <source>
        <dbReference type="EMBL" id="KLO06327.1"/>
    </source>
</evidence>
<sequence length="256" mass="28345">ISRTPSPTPSECDALRRRGLINFKCALKNREKGIILMYYTASLFFVLSILLLVVRAEIINSLLPVALIIQDLPAGWLVSIVILIVLSFPPLFGLEVIIVLCGFVWGLWIGFGIVVAGTLLGELANYFAFRLIASARSKREMKIDYACLSRVFQEGGVVVALVARNSLFPPNYATAVFATCGMRFWVIAVAVLASLSPRFVMVYLGALYESEFEVAEIITYVTLTVKLAVACTGVRYILDLANAVKPRVIYERRKAR</sequence>
<dbReference type="STRING" id="27342.A0A0H2R4Q1"/>
<dbReference type="InterPro" id="IPR051076">
    <property type="entry name" value="Golgi_membrane_TVP38/TMEM64"/>
</dbReference>
<keyword evidence="7 10" id="KW-1133">Transmembrane helix</keyword>
<evidence type="ECO:0000256" key="4">
    <source>
        <dbReference type="ARBA" id="ARBA00013533"/>
    </source>
</evidence>
<dbReference type="GO" id="GO:0000139">
    <property type="term" value="C:Golgi membrane"/>
    <property type="evidence" value="ECO:0007669"/>
    <property type="project" value="UniProtKB-SubCell"/>
</dbReference>
<evidence type="ECO:0000256" key="2">
    <source>
        <dbReference type="ARBA" id="ARBA00004653"/>
    </source>
</evidence>
<feature type="transmembrane region" description="Helical" evidence="10">
    <location>
        <begin position="111"/>
        <end position="133"/>
    </location>
</feature>
<evidence type="ECO:0000313" key="13">
    <source>
        <dbReference type="Proteomes" id="UP000053477"/>
    </source>
</evidence>
<dbReference type="PANTHER" id="PTHR47549:SF2">
    <property type="entry name" value="GOLGI APPARATUS MEMBRANE PROTEIN TVP38"/>
    <property type="match status" value="1"/>
</dbReference>
<dbReference type="PANTHER" id="PTHR47549">
    <property type="entry name" value="GOLGI APPARATUS MEMBRANE PROTEIN TVP38-RELATED"/>
    <property type="match status" value="1"/>
</dbReference>
<keyword evidence="6 10" id="KW-0812">Transmembrane</keyword>
<comment type="function">
    <text evidence="1">Golgi membrane protein involved in vesicular trafficking and spindle migration.</text>
</comment>
<name>A0A0H2R4Q1_9AGAM</name>
<dbReference type="InParanoid" id="A0A0H2R4Q1"/>
<dbReference type="OrthoDB" id="166803at2759"/>
<feature type="domain" description="VTT" evidence="11">
    <location>
        <begin position="95"/>
        <end position="206"/>
    </location>
</feature>